<accession>A0A374P9B5</accession>
<dbReference type="InterPro" id="IPR016024">
    <property type="entry name" value="ARM-type_fold"/>
</dbReference>
<dbReference type="RefSeq" id="WP_118033064.1">
    <property type="nucleotide sequence ID" value="NZ_QSON01000003.1"/>
</dbReference>
<gene>
    <name evidence="3" type="ORF">DXD79_07155</name>
</gene>
<name>A0A374P9B5_9FIRM</name>
<dbReference type="Gene3D" id="1.20.120.20">
    <property type="entry name" value="Apolipoprotein"/>
    <property type="match status" value="2"/>
</dbReference>
<feature type="region of interest" description="Disordered" evidence="1">
    <location>
        <begin position="1080"/>
        <end position="1124"/>
    </location>
</feature>
<feature type="compositionally biased region" description="Gly residues" evidence="1">
    <location>
        <begin position="335"/>
        <end position="346"/>
    </location>
</feature>
<reference evidence="3 4" key="1">
    <citation type="submission" date="2018-08" db="EMBL/GenBank/DDBJ databases">
        <title>A genome reference for cultivated species of the human gut microbiota.</title>
        <authorList>
            <person name="Zou Y."/>
            <person name="Xue W."/>
            <person name="Luo G."/>
        </authorList>
    </citation>
    <scope>NUCLEOTIDE SEQUENCE [LARGE SCALE GENOMIC DNA]</scope>
    <source>
        <strain evidence="3 4">TM09-12</strain>
    </source>
</reference>
<organism evidence="3 4">
    <name type="scientific">Hungatella hathewayi</name>
    <dbReference type="NCBI Taxonomy" id="154046"/>
    <lineage>
        <taxon>Bacteria</taxon>
        <taxon>Bacillati</taxon>
        <taxon>Bacillota</taxon>
        <taxon>Clostridia</taxon>
        <taxon>Lachnospirales</taxon>
        <taxon>Lachnospiraceae</taxon>
        <taxon>Hungatella</taxon>
    </lineage>
</organism>
<keyword evidence="2" id="KW-0812">Transmembrane</keyword>
<dbReference type="SUPFAM" id="SSF48371">
    <property type="entry name" value="ARM repeat"/>
    <property type="match status" value="1"/>
</dbReference>
<dbReference type="Proteomes" id="UP000263014">
    <property type="component" value="Unassembled WGS sequence"/>
</dbReference>
<evidence type="ECO:0000256" key="2">
    <source>
        <dbReference type="SAM" id="Phobius"/>
    </source>
</evidence>
<evidence type="ECO:0000256" key="1">
    <source>
        <dbReference type="SAM" id="MobiDB-lite"/>
    </source>
</evidence>
<evidence type="ECO:0000313" key="4">
    <source>
        <dbReference type="Proteomes" id="UP000263014"/>
    </source>
</evidence>
<comment type="caution">
    <text evidence="3">The sequence shown here is derived from an EMBL/GenBank/DDBJ whole genome shotgun (WGS) entry which is preliminary data.</text>
</comment>
<dbReference type="PANTHER" id="PTHR37813">
    <property type="entry name" value="FELS-2 PROPHAGE PROTEIN"/>
    <property type="match status" value="1"/>
</dbReference>
<keyword evidence="2" id="KW-0472">Membrane</keyword>
<feature type="transmembrane region" description="Helical" evidence="2">
    <location>
        <begin position="842"/>
        <end position="871"/>
    </location>
</feature>
<sequence>MAAESVGQIGLDLTVNDRSFKKQMAGIQGMAKKAGAALAAAFAVKKIIDFGASCIELGSDLAEVQNIVDVTFPRMSKQVDEFARNAAGSFGLSETMAKKFTGTFGAMAKAFGFNEQAAYEMSTALTGLAGDVASFYNISQDEAYTKLKSVFTGETESLKDLGIVMTQSALDSFALANGFGKTTAKMSEAEKVALRYKFVTEQLTTASGDFIRTSDGWANQVRILQLQFDSLKATIGQGLINVLTPVIKVINLIISKLMSLANAFKAFTEMITGKKSGGGAAAATAGMEAMADSADQAGAAATGAGGAAKKAAKDMKGASTGIDELNILQAPDSSGSGGDAGSGGGYSADEFDMGENDTSAIDDMDGKYQGLIDKARELASLFKGGFNIAFGNTGVLDSIQQSITNIGQSLKDIFLDPAVVSAADEFLNQFVFNLGKVAGSVASIGASIADNLLGGISLYLEQNKERLIEFIVAMFDIGSRISEISGRFSTAAATIFEAFRSGSAKQITADIIGIFSEGFMGVTELAGTFAADLLDVLTGPIIDNADYIKSTLEDTFSAIEPIFSTIKSVIEEAFTKIGNAYNDHVAPMLMSFKEGFTEITTKLLDSYNQYILPVLENLSNKFDTVWKSSIQPMLDGFIDLFGKVADLVKSVWEETLQPFLSGIADEFGPLVAPVIQGIGDAFLNAFAGLADLITPILEKLGDFADWCGNNQGTVIGITGAIGGFGLALKGIEFISTIQQAGGLSQALSNMKGSIDTVKNAFMACTVEKIKDKVETLALNAMYAKDFIVSLATGTAELVKQAAQFALNTAAKAADAVAQGVMTAATVAWNAVCTVATTLTTALGAAIAFLTSPIGLVVLAITGLVAAGVFLYKHWDTVKEYAIQIWELIKDTISGAIEAVKTFVSEKLEAIKETWERIWGVIKQFTSSVWDGIKNVVSTAINAVKAVLETIINVITAYWEFKWNVIKTFITVLWTAIKTLAETVFPAIRDKLSEIWDSVKSTIEEKWNAIKEWFDGIWQKIKDIFNLDEMLEVGKNIMNKLWEGMSNIWEDVKSWLGGIADFVGGVWDGIVDGAKNLFKRGKEEAEEESDSDSSGPGGNSGYVDSGPGVKGHATGGFPKSGQMFVANESGNPEMIGEWGGKAAVANNMQITQGISQAVQGGMRAALTPLVNSIRSMTSNATPRLAMVGSSSPGYEDAGRVRDMVDKAVTMSSGSDSMSEQYLSVMIDLLKKIIELIENLDLTVNIDIREIKKKLVDLEKRSGFTLRTT</sequence>
<evidence type="ECO:0000313" key="3">
    <source>
        <dbReference type="EMBL" id="RGJ05800.1"/>
    </source>
</evidence>
<protein>
    <recommendedName>
        <fullName evidence="5">Phage-like protein</fullName>
    </recommendedName>
</protein>
<dbReference type="PANTHER" id="PTHR37813:SF1">
    <property type="entry name" value="FELS-2 PROPHAGE PROTEIN"/>
    <property type="match status" value="1"/>
</dbReference>
<proteinExistence type="predicted"/>
<evidence type="ECO:0008006" key="5">
    <source>
        <dbReference type="Google" id="ProtNLM"/>
    </source>
</evidence>
<dbReference type="EMBL" id="QSON01000003">
    <property type="protein sequence ID" value="RGJ05800.1"/>
    <property type="molecule type" value="Genomic_DNA"/>
</dbReference>
<dbReference type="AlphaFoldDB" id="A0A374P9B5"/>
<feature type="region of interest" description="Disordered" evidence="1">
    <location>
        <begin position="329"/>
        <end position="349"/>
    </location>
</feature>
<keyword evidence="2" id="KW-1133">Transmembrane helix</keyword>